<proteinExistence type="inferred from homology"/>
<evidence type="ECO:0000259" key="17">
    <source>
        <dbReference type="Pfam" id="PF07943"/>
    </source>
</evidence>
<dbReference type="Gene3D" id="3.40.710.10">
    <property type="entry name" value="DD-peptidase/beta-lactamase superfamily"/>
    <property type="match status" value="1"/>
</dbReference>
<dbReference type="PANTHER" id="PTHR21581:SF33">
    <property type="entry name" value="D-ALANYL-D-ALANINE CARBOXYPEPTIDASE DACB"/>
    <property type="match status" value="1"/>
</dbReference>
<comment type="function">
    <text evidence="1">Removes C-terminal D-alanyl residues from sugar-peptide cell wall precursors.</text>
</comment>
<evidence type="ECO:0000256" key="4">
    <source>
        <dbReference type="ARBA" id="ARBA00012448"/>
    </source>
</evidence>
<dbReference type="GO" id="GO:0009002">
    <property type="term" value="F:serine-type D-Ala-D-Ala carboxypeptidase activity"/>
    <property type="evidence" value="ECO:0007669"/>
    <property type="project" value="UniProtKB-EC"/>
</dbReference>
<evidence type="ECO:0000313" key="18">
    <source>
        <dbReference type="EMBL" id="HIZ22771.1"/>
    </source>
</evidence>
<dbReference type="InterPro" id="IPR037167">
    <property type="entry name" value="Peptidase_S11_C_sf"/>
</dbReference>
<evidence type="ECO:0000256" key="15">
    <source>
        <dbReference type="RuleBase" id="RU004016"/>
    </source>
</evidence>
<evidence type="ECO:0000256" key="11">
    <source>
        <dbReference type="ARBA" id="ARBA00023316"/>
    </source>
</evidence>
<evidence type="ECO:0000256" key="13">
    <source>
        <dbReference type="PIRSR" id="PIRSR618044-1"/>
    </source>
</evidence>
<feature type="domain" description="Peptidase S11 D-Ala-D-Ala carboxypeptidase A C-terminal" evidence="17">
    <location>
        <begin position="342"/>
        <end position="391"/>
    </location>
</feature>
<evidence type="ECO:0000256" key="2">
    <source>
        <dbReference type="ARBA" id="ARBA00004752"/>
    </source>
</evidence>
<dbReference type="Pfam" id="PF00768">
    <property type="entry name" value="Peptidase_S11"/>
    <property type="match status" value="1"/>
</dbReference>
<reference evidence="18" key="1">
    <citation type="journal article" date="2021" name="PeerJ">
        <title>Extensive microbial diversity within the chicken gut microbiome revealed by metagenomics and culture.</title>
        <authorList>
            <person name="Gilroy R."/>
            <person name="Ravi A."/>
            <person name="Getino M."/>
            <person name="Pursley I."/>
            <person name="Horton D.L."/>
            <person name="Alikhan N.F."/>
            <person name="Baker D."/>
            <person name="Gharbi K."/>
            <person name="Hall N."/>
            <person name="Watson M."/>
            <person name="Adriaenssens E.M."/>
            <person name="Foster-Nyarko E."/>
            <person name="Jarju S."/>
            <person name="Secka A."/>
            <person name="Antonio M."/>
            <person name="Oren A."/>
            <person name="Chaudhuri R.R."/>
            <person name="La Ragione R."/>
            <person name="Hildebrand F."/>
            <person name="Pallen M.J."/>
        </authorList>
    </citation>
    <scope>NUCLEOTIDE SEQUENCE</scope>
    <source>
        <strain evidence="18">14324</strain>
    </source>
</reference>
<feature type="active site" evidence="13">
    <location>
        <position position="129"/>
    </location>
</feature>
<reference evidence="18" key="2">
    <citation type="submission" date="2021-04" db="EMBL/GenBank/DDBJ databases">
        <authorList>
            <person name="Gilroy R."/>
        </authorList>
    </citation>
    <scope>NUCLEOTIDE SEQUENCE</scope>
    <source>
        <strain evidence="18">14324</strain>
    </source>
</reference>
<keyword evidence="9" id="KW-0133">Cell shape</keyword>
<dbReference type="InterPro" id="IPR018044">
    <property type="entry name" value="Peptidase_S11"/>
</dbReference>
<evidence type="ECO:0000256" key="14">
    <source>
        <dbReference type="PIRSR" id="PIRSR618044-2"/>
    </source>
</evidence>
<evidence type="ECO:0000256" key="12">
    <source>
        <dbReference type="ARBA" id="ARBA00034000"/>
    </source>
</evidence>
<evidence type="ECO:0000256" key="1">
    <source>
        <dbReference type="ARBA" id="ARBA00003217"/>
    </source>
</evidence>
<feature type="active site" description="Proton acceptor" evidence="13">
    <location>
        <position position="77"/>
    </location>
</feature>
<dbReference type="InterPro" id="IPR012907">
    <property type="entry name" value="Peptidase_S11_C"/>
</dbReference>
<evidence type="ECO:0000256" key="5">
    <source>
        <dbReference type="ARBA" id="ARBA00022645"/>
    </source>
</evidence>
<comment type="pathway">
    <text evidence="2">Cell wall biogenesis; peptidoglycan biosynthesis.</text>
</comment>
<evidence type="ECO:0000259" key="16">
    <source>
        <dbReference type="Pfam" id="PF00768"/>
    </source>
</evidence>
<dbReference type="GO" id="GO:0008360">
    <property type="term" value="P:regulation of cell shape"/>
    <property type="evidence" value="ECO:0007669"/>
    <property type="project" value="UniProtKB-KW"/>
</dbReference>
<dbReference type="PRINTS" id="PR00725">
    <property type="entry name" value="DADACBPTASE1"/>
</dbReference>
<feature type="active site" description="Acyl-ester intermediate" evidence="13">
    <location>
        <position position="74"/>
    </location>
</feature>
<dbReference type="EMBL" id="DXBU01000112">
    <property type="protein sequence ID" value="HIZ22771.1"/>
    <property type="molecule type" value="Genomic_DNA"/>
</dbReference>
<protein>
    <recommendedName>
        <fullName evidence="4">serine-type D-Ala-D-Ala carboxypeptidase</fullName>
        <ecNumber evidence="4">3.4.16.4</ecNumber>
    </recommendedName>
</protein>
<dbReference type="GO" id="GO:0009252">
    <property type="term" value="P:peptidoglycan biosynthetic process"/>
    <property type="evidence" value="ECO:0007669"/>
    <property type="project" value="UniProtKB-KW"/>
</dbReference>
<evidence type="ECO:0000256" key="6">
    <source>
        <dbReference type="ARBA" id="ARBA00022670"/>
    </source>
</evidence>
<evidence type="ECO:0000256" key="3">
    <source>
        <dbReference type="ARBA" id="ARBA00007164"/>
    </source>
</evidence>
<dbReference type="InterPro" id="IPR001967">
    <property type="entry name" value="Peptidase_S11_N"/>
</dbReference>
<dbReference type="Gene3D" id="2.60.410.10">
    <property type="entry name" value="D-Ala-D-Ala carboxypeptidase, C-terminal domain"/>
    <property type="match status" value="1"/>
</dbReference>
<keyword evidence="10" id="KW-0573">Peptidoglycan synthesis</keyword>
<feature type="domain" description="Peptidase S11 D-alanyl-D-alanine carboxypeptidase A N-terminal" evidence="16">
    <location>
        <begin position="44"/>
        <end position="268"/>
    </location>
</feature>
<dbReference type="SUPFAM" id="SSF56601">
    <property type="entry name" value="beta-lactamase/transpeptidase-like"/>
    <property type="match status" value="1"/>
</dbReference>
<evidence type="ECO:0000313" key="19">
    <source>
        <dbReference type="Proteomes" id="UP000824041"/>
    </source>
</evidence>
<dbReference type="InterPro" id="IPR012338">
    <property type="entry name" value="Beta-lactam/transpept-like"/>
</dbReference>
<keyword evidence="5 18" id="KW-0121">Carboxypeptidase</keyword>
<evidence type="ECO:0000256" key="9">
    <source>
        <dbReference type="ARBA" id="ARBA00022960"/>
    </source>
</evidence>
<keyword evidence="7" id="KW-0732">Signal</keyword>
<dbReference type="GO" id="GO:0071555">
    <property type="term" value="P:cell wall organization"/>
    <property type="evidence" value="ECO:0007669"/>
    <property type="project" value="UniProtKB-KW"/>
</dbReference>
<sequence length="408" mass="45359">MKRRPVGAFAVLFLFVIFFQMSQISIAADPAGDPPASSGEDPGSLYALSAVLMDGDSGRVLYEKEGEVPRPMASTTKVMTCILALENAAGDDYVQVSQNAAAQPEVKLGMRQGEQYYMEDLLYSLMLKSHNDTAVAIAEHIGGSTAGFASMMNEKARELGCEDTYFITPNGLDAQDEGGVHHTTASDLARIMKYAIANPVFLKITQTRTYTFSDIQNTRQFSVQNANALLDMTEGVLSGKTGYTADAGYCYVCACKRGDKTLIVALLGCGWPAHKSYKWSDTLKLLEYGDENFHYETFWREPPRQQTLVKNGVEESLFEEEIYLLGECVLSQEEKNRKVLLGEQEQITYKVTRESAISAPVEKGEKIGEITFFLDNEKLCTYPICAEKSVAELTYKWCVNAVFEEYFH</sequence>
<feature type="binding site" evidence="14">
    <location>
        <position position="240"/>
    </location>
    <ligand>
        <name>substrate</name>
    </ligand>
</feature>
<comment type="similarity">
    <text evidence="3 15">Belongs to the peptidase S11 family.</text>
</comment>
<dbReference type="SUPFAM" id="SSF69189">
    <property type="entry name" value="Penicillin-binding protein associated domain"/>
    <property type="match status" value="1"/>
</dbReference>
<keyword evidence="11" id="KW-0961">Cell wall biogenesis/degradation</keyword>
<comment type="catalytic activity">
    <reaction evidence="12">
        <text>Preferential cleavage: (Ac)2-L-Lys-D-Ala-|-D-Ala. Also transpeptidation of peptidyl-alanyl moieties that are N-acyl substituents of D-alanine.</text>
        <dbReference type="EC" id="3.4.16.4"/>
    </reaction>
</comment>
<name>A0A9D2ITL4_9FIRM</name>
<dbReference type="Pfam" id="PF07943">
    <property type="entry name" value="PBP5_C"/>
    <property type="match status" value="1"/>
</dbReference>
<keyword evidence="6" id="KW-0645">Protease</keyword>
<evidence type="ECO:0000256" key="8">
    <source>
        <dbReference type="ARBA" id="ARBA00022801"/>
    </source>
</evidence>
<dbReference type="PANTHER" id="PTHR21581">
    <property type="entry name" value="D-ALANYL-D-ALANINE CARBOXYPEPTIDASE"/>
    <property type="match status" value="1"/>
</dbReference>
<dbReference type="Proteomes" id="UP000824041">
    <property type="component" value="Unassembled WGS sequence"/>
</dbReference>
<dbReference type="GO" id="GO:0006508">
    <property type="term" value="P:proteolysis"/>
    <property type="evidence" value="ECO:0007669"/>
    <property type="project" value="UniProtKB-KW"/>
</dbReference>
<evidence type="ECO:0000256" key="7">
    <source>
        <dbReference type="ARBA" id="ARBA00022729"/>
    </source>
</evidence>
<organism evidence="18 19">
    <name type="scientific">Candidatus Blautia faecigallinarum</name>
    <dbReference type="NCBI Taxonomy" id="2838488"/>
    <lineage>
        <taxon>Bacteria</taxon>
        <taxon>Bacillati</taxon>
        <taxon>Bacillota</taxon>
        <taxon>Clostridia</taxon>
        <taxon>Lachnospirales</taxon>
        <taxon>Lachnospiraceae</taxon>
        <taxon>Blautia</taxon>
    </lineage>
</organism>
<keyword evidence="8" id="KW-0378">Hydrolase</keyword>
<dbReference type="EC" id="3.4.16.4" evidence="4"/>
<dbReference type="InterPro" id="IPR015956">
    <property type="entry name" value="Peniciliin-bd_prot_C_sf"/>
</dbReference>
<accession>A0A9D2ITL4</accession>
<gene>
    <name evidence="18" type="ORF">IAA21_08260</name>
</gene>
<comment type="caution">
    <text evidence="18">The sequence shown here is derived from an EMBL/GenBank/DDBJ whole genome shotgun (WGS) entry which is preliminary data.</text>
</comment>
<evidence type="ECO:0000256" key="10">
    <source>
        <dbReference type="ARBA" id="ARBA00022984"/>
    </source>
</evidence>
<dbReference type="AlphaFoldDB" id="A0A9D2ITL4"/>